<evidence type="ECO:0000256" key="1">
    <source>
        <dbReference type="ARBA" id="ARBA00004123"/>
    </source>
</evidence>
<evidence type="ECO:0000313" key="7">
    <source>
        <dbReference type="EMBL" id="CAD6188133.1"/>
    </source>
</evidence>
<evidence type="ECO:0000256" key="4">
    <source>
        <dbReference type="ARBA" id="ARBA00023242"/>
    </source>
</evidence>
<dbReference type="Gene3D" id="3.90.1640.10">
    <property type="entry name" value="inorganic pyrophosphatase (n-terminal core)"/>
    <property type="match status" value="1"/>
</dbReference>
<feature type="compositionally biased region" description="Acidic residues" evidence="6">
    <location>
        <begin position="138"/>
        <end position="157"/>
    </location>
</feature>
<evidence type="ECO:0008006" key="9">
    <source>
        <dbReference type="Google" id="ProtNLM"/>
    </source>
</evidence>
<sequence length="571" mass="65113">MLIKDNFRYEFYDVIKKQSVVLVVSTDLDALCAALVLSHLLKCDDIAYTIVAVDGWQDVERTFSELQDQKTSIVMLNCGAGRPITNIPDDSTVFIVDSHRPFHHENVFDPSQIRLIVDSSELNDLSIPEPRQVMDYGSGDDDDDEGSEVDAESEEGTYESRLERVRRRAIKKEEKKLWERRRQDILWRYYETSWHSVPSSMRLLELAASLNRTSAELMWFAAVGLNSQFVDRLISIEAYTAVCIDRMRPFIHKFSPRNIATKVDDSLRISFEKELPIALYAHWDLYSAMMVDEYFSIKTKNWTQKGDLNIRHLLASLGITLSETKQKFEALSTEQRKTLTAILEKEMSSAFATFFVHLGYSCKLNAADVARAVILRLEVPQSTKAMDRFVTGAMLVKASIAGTKQQRTHINYTFEKMYQRMLGVLWKSVASAINQSEILPTGPFYLYTCSRSLDEDLAASRHFLFNFSSFLLRAFAASRKGRSGKPLVVTFPLGGDRSGWIVVTGVMPLATVYEDTHLKTCMGRAFERVKKMAPKVQINADYFDSDVILLKSEDRARFFDCLQSILETGVH</sequence>
<proteinExistence type="inferred from homology"/>
<dbReference type="AlphaFoldDB" id="A0A8S1GYS9"/>
<keyword evidence="4" id="KW-0539">Nucleus</keyword>
<dbReference type="GO" id="GO:0006270">
    <property type="term" value="P:DNA replication initiation"/>
    <property type="evidence" value="ECO:0007669"/>
    <property type="project" value="InterPro"/>
</dbReference>
<protein>
    <recommendedName>
        <fullName evidence="9">Cell division control protein 45 homolog</fullName>
    </recommendedName>
</protein>
<comment type="subcellular location">
    <subcellularLocation>
        <location evidence="1">Nucleus</location>
    </subcellularLocation>
</comment>
<dbReference type="PANTHER" id="PTHR10507">
    <property type="entry name" value="CDC45-RELATED PROTEIN"/>
    <property type="match status" value="1"/>
</dbReference>
<dbReference type="Pfam" id="PF02724">
    <property type="entry name" value="CDC45"/>
    <property type="match status" value="1"/>
</dbReference>
<dbReference type="PANTHER" id="PTHR10507:SF0">
    <property type="entry name" value="CELL DIVISION CONTROL PROTEIN 45 HOMOLOG"/>
    <property type="match status" value="1"/>
</dbReference>
<reference evidence="7" key="1">
    <citation type="submission" date="2020-10" db="EMBL/GenBank/DDBJ databases">
        <authorList>
            <person name="Kikuchi T."/>
        </authorList>
    </citation>
    <scope>NUCLEOTIDE SEQUENCE</scope>
    <source>
        <strain evidence="7">NKZ352</strain>
    </source>
</reference>
<keyword evidence="8" id="KW-1185">Reference proteome</keyword>
<name>A0A8S1GYS9_9PELO</name>
<gene>
    <name evidence="7" type="ORF">CAUJ_LOCUS4052</name>
</gene>
<dbReference type="OrthoDB" id="10258882at2759"/>
<dbReference type="GO" id="GO:0003688">
    <property type="term" value="F:DNA replication origin binding"/>
    <property type="evidence" value="ECO:0007669"/>
    <property type="project" value="TreeGrafter"/>
</dbReference>
<comment type="similarity">
    <text evidence="2">Belongs to the CDC45 family.</text>
</comment>
<keyword evidence="3" id="KW-0235">DNA replication</keyword>
<dbReference type="GO" id="GO:0000727">
    <property type="term" value="P:double-strand break repair via break-induced replication"/>
    <property type="evidence" value="ECO:0007669"/>
    <property type="project" value="TreeGrafter"/>
</dbReference>
<dbReference type="Proteomes" id="UP000835052">
    <property type="component" value="Unassembled WGS sequence"/>
</dbReference>
<feature type="region of interest" description="Disordered" evidence="6">
    <location>
        <begin position="128"/>
        <end position="158"/>
    </location>
</feature>
<dbReference type="EMBL" id="CAJGYM010000008">
    <property type="protein sequence ID" value="CAD6188133.1"/>
    <property type="molecule type" value="Genomic_DNA"/>
</dbReference>
<evidence type="ECO:0000256" key="6">
    <source>
        <dbReference type="SAM" id="MobiDB-lite"/>
    </source>
</evidence>
<evidence type="ECO:0000256" key="5">
    <source>
        <dbReference type="ARBA" id="ARBA00023306"/>
    </source>
</evidence>
<accession>A0A8S1GYS9</accession>
<keyword evidence="5" id="KW-0131">Cell cycle</keyword>
<organism evidence="7 8">
    <name type="scientific">Caenorhabditis auriculariae</name>
    <dbReference type="NCBI Taxonomy" id="2777116"/>
    <lineage>
        <taxon>Eukaryota</taxon>
        <taxon>Metazoa</taxon>
        <taxon>Ecdysozoa</taxon>
        <taxon>Nematoda</taxon>
        <taxon>Chromadorea</taxon>
        <taxon>Rhabditida</taxon>
        <taxon>Rhabditina</taxon>
        <taxon>Rhabditomorpha</taxon>
        <taxon>Rhabditoidea</taxon>
        <taxon>Rhabditidae</taxon>
        <taxon>Peloderinae</taxon>
        <taxon>Caenorhabditis</taxon>
    </lineage>
</organism>
<comment type="caution">
    <text evidence="7">The sequence shown here is derived from an EMBL/GenBank/DDBJ whole genome shotgun (WGS) entry which is preliminary data.</text>
</comment>
<evidence type="ECO:0000256" key="2">
    <source>
        <dbReference type="ARBA" id="ARBA00010727"/>
    </source>
</evidence>
<dbReference type="GO" id="GO:0003697">
    <property type="term" value="F:single-stranded DNA binding"/>
    <property type="evidence" value="ECO:0007669"/>
    <property type="project" value="TreeGrafter"/>
</dbReference>
<evidence type="ECO:0000313" key="8">
    <source>
        <dbReference type="Proteomes" id="UP000835052"/>
    </source>
</evidence>
<dbReference type="GO" id="GO:1902977">
    <property type="term" value="P:mitotic DNA replication preinitiation complex assembly"/>
    <property type="evidence" value="ECO:0007669"/>
    <property type="project" value="TreeGrafter"/>
</dbReference>
<dbReference type="GO" id="GO:0003682">
    <property type="term" value="F:chromatin binding"/>
    <property type="evidence" value="ECO:0007669"/>
    <property type="project" value="TreeGrafter"/>
</dbReference>
<dbReference type="InterPro" id="IPR003874">
    <property type="entry name" value="CDC45"/>
</dbReference>
<dbReference type="GO" id="GO:0031261">
    <property type="term" value="C:DNA replication preinitiation complex"/>
    <property type="evidence" value="ECO:0007669"/>
    <property type="project" value="TreeGrafter"/>
</dbReference>
<evidence type="ECO:0000256" key="3">
    <source>
        <dbReference type="ARBA" id="ARBA00022705"/>
    </source>
</evidence>